<comment type="caution">
    <text evidence="1">The sequence shown here is derived from an EMBL/GenBank/DDBJ whole genome shotgun (WGS) entry which is preliminary data.</text>
</comment>
<evidence type="ECO:0000313" key="2">
    <source>
        <dbReference type="Proteomes" id="UP000179266"/>
    </source>
</evidence>
<protein>
    <submittedName>
        <fullName evidence="1">Uncharacterized protein</fullName>
    </submittedName>
</protein>
<sequence length="73" mass="8471">MILKNRSRAMLPRQDDKNQLLPSLVFQSRRSNDLLDPALLAKLLKLGKLISFLILVEQHEDHLLKFPLIQVVK</sequence>
<gene>
    <name evidence="1" type="ORF">A2161_02245</name>
</gene>
<dbReference type="Proteomes" id="UP000179266">
    <property type="component" value="Unassembled WGS sequence"/>
</dbReference>
<dbReference type="EMBL" id="MGDD01000247">
    <property type="protein sequence ID" value="OGL43965.1"/>
    <property type="molecule type" value="Genomic_DNA"/>
</dbReference>
<reference evidence="1 2" key="1">
    <citation type="journal article" date="2016" name="Nat. Commun.">
        <title>Thousands of microbial genomes shed light on interconnected biogeochemical processes in an aquifer system.</title>
        <authorList>
            <person name="Anantharaman K."/>
            <person name="Brown C.T."/>
            <person name="Hug L.A."/>
            <person name="Sharon I."/>
            <person name="Castelle C.J."/>
            <person name="Probst A.J."/>
            <person name="Thomas B.C."/>
            <person name="Singh A."/>
            <person name="Wilkins M.J."/>
            <person name="Karaoz U."/>
            <person name="Brodie E.L."/>
            <person name="Williams K.H."/>
            <person name="Hubbard S.S."/>
            <person name="Banfield J.F."/>
        </authorList>
    </citation>
    <scope>NUCLEOTIDE SEQUENCE [LARGE SCALE GENOMIC DNA]</scope>
</reference>
<accession>A0A1F7RQX5</accession>
<dbReference type="AlphaFoldDB" id="A0A1F7RQX5"/>
<name>A0A1F7RQX5_9BACT</name>
<evidence type="ECO:0000313" key="1">
    <source>
        <dbReference type="EMBL" id="OGL43965.1"/>
    </source>
</evidence>
<proteinExistence type="predicted"/>
<organism evidence="1 2">
    <name type="scientific">Candidatus Schekmanbacteria bacterium RBG_13_48_7</name>
    <dbReference type="NCBI Taxonomy" id="1817878"/>
    <lineage>
        <taxon>Bacteria</taxon>
        <taxon>Candidatus Schekmaniibacteriota</taxon>
    </lineage>
</organism>